<keyword evidence="3" id="KW-0539">Nucleus</keyword>
<dbReference type="Pfam" id="PF05181">
    <property type="entry name" value="XPA_C"/>
    <property type="match status" value="1"/>
</dbReference>
<feature type="compositionally biased region" description="Basic and acidic residues" evidence="4">
    <location>
        <begin position="180"/>
        <end position="208"/>
    </location>
</feature>
<dbReference type="InterPro" id="IPR009061">
    <property type="entry name" value="DNA-bd_dom_put_sf"/>
</dbReference>
<accession>A0A8K0VSZ9</accession>
<feature type="region of interest" description="Disordered" evidence="4">
    <location>
        <begin position="1"/>
        <end position="96"/>
    </location>
</feature>
<feature type="domain" description="XPA C-terminal" evidence="5">
    <location>
        <begin position="125"/>
        <end position="166"/>
    </location>
</feature>
<reference evidence="6" key="1">
    <citation type="journal article" date="2021" name="Nat. Commun.">
        <title>Genetic determinants of endophytism in the Arabidopsis root mycobiome.</title>
        <authorList>
            <person name="Mesny F."/>
            <person name="Miyauchi S."/>
            <person name="Thiergart T."/>
            <person name="Pickel B."/>
            <person name="Atanasova L."/>
            <person name="Karlsson M."/>
            <person name="Huettel B."/>
            <person name="Barry K.W."/>
            <person name="Haridas S."/>
            <person name="Chen C."/>
            <person name="Bauer D."/>
            <person name="Andreopoulos W."/>
            <person name="Pangilinan J."/>
            <person name="LaButti K."/>
            <person name="Riley R."/>
            <person name="Lipzen A."/>
            <person name="Clum A."/>
            <person name="Drula E."/>
            <person name="Henrissat B."/>
            <person name="Kohler A."/>
            <person name="Grigoriev I.V."/>
            <person name="Martin F.M."/>
            <person name="Hacquard S."/>
        </authorList>
    </citation>
    <scope>NUCLEOTIDE SEQUENCE</scope>
    <source>
        <strain evidence="6">MPI-SDFR-AT-0120</strain>
    </source>
</reference>
<keyword evidence="7" id="KW-1185">Reference proteome</keyword>
<evidence type="ECO:0000313" key="6">
    <source>
        <dbReference type="EMBL" id="KAH7073409.1"/>
    </source>
</evidence>
<proteinExistence type="predicted"/>
<sequence length="338" mass="37547">MSSRRSMRAKAPVKYTSASEGSDFEATKKKPARSKTSKATTTTPKKRTKKEQDPAEDAAATPPKKRTKKDPETLAAEHRDKAAAQDAKAAKASHKKTWEAWIEEHKLPDTDAALLAAEPARDESITQTDAGKKYGLKKEELVVLKHFEKKNPLHGNTMKLYLEDEVKVLGYRKLGVLDSGDGKEKEVLERGEEIWKEDHKNDPKDENPTTKSPSSPKSTAKPAKPKTPKQKWSAYIEAHTLADPASLKEEPANPINQSDCKPKYDLLPADLAVLPYFAKPNPKYGNTTKLFDESEVKTLAWRKAAVVGGVEEGEEGKVLEKGRELVEGRVKKKAEEKE</sequence>
<dbReference type="EMBL" id="JAGMVJ010000022">
    <property type="protein sequence ID" value="KAH7073409.1"/>
    <property type="molecule type" value="Genomic_DNA"/>
</dbReference>
<comment type="subcellular location">
    <subcellularLocation>
        <location evidence="1">Nucleus</location>
    </subcellularLocation>
</comment>
<feature type="region of interest" description="Disordered" evidence="4">
    <location>
        <begin position="177"/>
        <end position="234"/>
    </location>
</feature>
<organism evidence="6 7">
    <name type="scientific">Paraphoma chrysanthemicola</name>
    <dbReference type="NCBI Taxonomy" id="798071"/>
    <lineage>
        <taxon>Eukaryota</taxon>
        <taxon>Fungi</taxon>
        <taxon>Dikarya</taxon>
        <taxon>Ascomycota</taxon>
        <taxon>Pezizomycotina</taxon>
        <taxon>Dothideomycetes</taxon>
        <taxon>Pleosporomycetidae</taxon>
        <taxon>Pleosporales</taxon>
        <taxon>Pleosporineae</taxon>
        <taxon>Phaeosphaeriaceae</taxon>
        <taxon>Paraphoma</taxon>
    </lineage>
</organism>
<gene>
    <name evidence="6" type="ORF">FB567DRAFT_199979</name>
</gene>
<evidence type="ECO:0000313" key="7">
    <source>
        <dbReference type="Proteomes" id="UP000813461"/>
    </source>
</evidence>
<feature type="compositionally biased region" description="Basic and acidic residues" evidence="4">
    <location>
        <begin position="69"/>
        <end position="83"/>
    </location>
</feature>
<comment type="caution">
    <text evidence="6">The sequence shown here is derived from an EMBL/GenBank/DDBJ whole genome shotgun (WGS) entry which is preliminary data.</text>
</comment>
<dbReference type="InterPro" id="IPR037129">
    <property type="entry name" value="XPA_sf"/>
</dbReference>
<feature type="compositionally biased region" description="Low complexity" evidence="4">
    <location>
        <begin position="209"/>
        <end position="222"/>
    </location>
</feature>
<protein>
    <recommendedName>
        <fullName evidence="5">XPA C-terminal domain-containing protein</fullName>
    </recommendedName>
</protein>
<evidence type="ECO:0000256" key="3">
    <source>
        <dbReference type="ARBA" id="ARBA00023242"/>
    </source>
</evidence>
<dbReference type="CDD" id="cd21075">
    <property type="entry name" value="DBD_XPA-like"/>
    <property type="match status" value="1"/>
</dbReference>
<dbReference type="Proteomes" id="UP000813461">
    <property type="component" value="Unassembled WGS sequence"/>
</dbReference>
<keyword evidence="2" id="KW-0862">Zinc</keyword>
<dbReference type="GO" id="GO:0005634">
    <property type="term" value="C:nucleus"/>
    <property type="evidence" value="ECO:0007669"/>
    <property type="project" value="UniProtKB-SubCell"/>
</dbReference>
<evidence type="ECO:0000256" key="1">
    <source>
        <dbReference type="ARBA" id="ARBA00004123"/>
    </source>
</evidence>
<evidence type="ECO:0000256" key="4">
    <source>
        <dbReference type="SAM" id="MobiDB-lite"/>
    </source>
</evidence>
<dbReference type="Gene3D" id="3.90.530.10">
    <property type="entry name" value="XPA C-terminal domain"/>
    <property type="match status" value="1"/>
</dbReference>
<dbReference type="OrthoDB" id="3799195at2759"/>
<name>A0A8K0VSZ9_9PLEO</name>
<dbReference type="SUPFAM" id="SSF46955">
    <property type="entry name" value="Putative DNA-binding domain"/>
    <property type="match status" value="1"/>
</dbReference>
<evidence type="ECO:0000259" key="5">
    <source>
        <dbReference type="Pfam" id="PF05181"/>
    </source>
</evidence>
<dbReference type="InterPro" id="IPR022656">
    <property type="entry name" value="XPA_C"/>
</dbReference>
<evidence type="ECO:0000256" key="2">
    <source>
        <dbReference type="ARBA" id="ARBA00022833"/>
    </source>
</evidence>
<dbReference type="AlphaFoldDB" id="A0A8K0VSZ9"/>